<proteinExistence type="predicted"/>
<dbReference type="Gene3D" id="3.40.50.1820">
    <property type="entry name" value="alpha/beta hydrolase"/>
    <property type="match status" value="1"/>
</dbReference>
<protein>
    <submittedName>
        <fullName evidence="1">Uncharacterized protein</fullName>
    </submittedName>
</protein>
<reference evidence="2" key="1">
    <citation type="submission" date="2017-02" db="EMBL/GenBank/DDBJ databases">
        <authorList>
            <person name="Varghese N."/>
            <person name="Submissions S."/>
        </authorList>
    </citation>
    <scope>NUCLEOTIDE SEQUENCE [LARGE SCALE GENOMIC DNA]</scope>
    <source>
        <strain evidence="2">DSM 22720</strain>
    </source>
</reference>
<keyword evidence="2" id="KW-1185">Reference proteome</keyword>
<organism evidence="1 2">
    <name type="scientific">Enterovibrio nigricans DSM 22720</name>
    <dbReference type="NCBI Taxonomy" id="1121868"/>
    <lineage>
        <taxon>Bacteria</taxon>
        <taxon>Pseudomonadati</taxon>
        <taxon>Pseudomonadota</taxon>
        <taxon>Gammaproteobacteria</taxon>
        <taxon>Vibrionales</taxon>
        <taxon>Vibrionaceae</taxon>
        <taxon>Enterovibrio</taxon>
    </lineage>
</organism>
<evidence type="ECO:0000313" key="2">
    <source>
        <dbReference type="Proteomes" id="UP000190162"/>
    </source>
</evidence>
<dbReference type="AlphaFoldDB" id="A0A1T4U468"/>
<dbReference type="EMBL" id="FUXU01000005">
    <property type="protein sequence ID" value="SKA47400.1"/>
    <property type="molecule type" value="Genomic_DNA"/>
</dbReference>
<dbReference type="InterPro" id="IPR029058">
    <property type="entry name" value="AB_hydrolase_fold"/>
</dbReference>
<dbReference type="RefSeq" id="WP_078751214.1">
    <property type="nucleotide sequence ID" value="NZ_FUXU01000005.1"/>
</dbReference>
<dbReference type="OrthoDB" id="9814760at2"/>
<gene>
    <name evidence="1" type="ORF">SAMN02745132_00726</name>
</gene>
<accession>A0A1T4U468</accession>
<name>A0A1T4U468_9GAMM</name>
<evidence type="ECO:0000313" key="1">
    <source>
        <dbReference type="EMBL" id="SKA47400.1"/>
    </source>
</evidence>
<sequence>MAWVNKALLASLESTGSCEVLFEGAAHMNFSDINHLPGVSFMGITGQIDPQFMHQSSNQQILGFFDHHFNGAALPAQVDGLEIIRY</sequence>
<dbReference type="Proteomes" id="UP000190162">
    <property type="component" value="Unassembled WGS sequence"/>
</dbReference>